<dbReference type="PROSITE" id="PS00524">
    <property type="entry name" value="SMB_1"/>
    <property type="match status" value="1"/>
</dbReference>
<evidence type="ECO:0000259" key="4">
    <source>
        <dbReference type="PROSITE" id="PS50958"/>
    </source>
</evidence>
<organism evidence="5 6">
    <name type="scientific">Holothuria leucospilota</name>
    <name type="common">Black long sea cucumber</name>
    <name type="synonym">Mertensiothuria leucospilota</name>
    <dbReference type="NCBI Taxonomy" id="206669"/>
    <lineage>
        <taxon>Eukaryota</taxon>
        <taxon>Metazoa</taxon>
        <taxon>Echinodermata</taxon>
        <taxon>Eleutherozoa</taxon>
        <taxon>Echinozoa</taxon>
        <taxon>Holothuroidea</taxon>
        <taxon>Aspidochirotacea</taxon>
        <taxon>Aspidochirotida</taxon>
        <taxon>Holothuriidae</taxon>
        <taxon>Holothuria</taxon>
    </lineage>
</organism>
<name>A0A9Q1BTD1_HOLLE</name>
<dbReference type="InterPro" id="IPR036024">
    <property type="entry name" value="Somatomedin_B-like_dom_sf"/>
</dbReference>
<feature type="domain" description="SMB" evidence="4">
    <location>
        <begin position="73"/>
        <end position="119"/>
    </location>
</feature>
<proteinExistence type="predicted"/>
<dbReference type="SMR" id="A0A9Q1BTD1"/>
<evidence type="ECO:0000313" key="5">
    <source>
        <dbReference type="EMBL" id="KAJ8032823.1"/>
    </source>
</evidence>
<dbReference type="CDD" id="cd12087">
    <property type="entry name" value="TM_EGFR-like"/>
    <property type="match status" value="1"/>
</dbReference>
<dbReference type="OrthoDB" id="6339633at2759"/>
<dbReference type="EMBL" id="JAIZAY010000011">
    <property type="protein sequence ID" value="KAJ8032823.1"/>
    <property type="molecule type" value="Genomic_DNA"/>
</dbReference>
<dbReference type="SUPFAM" id="SSF90188">
    <property type="entry name" value="Somatomedin B domain"/>
    <property type="match status" value="1"/>
</dbReference>
<keyword evidence="1" id="KW-1015">Disulfide bond</keyword>
<keyword evidence="6" id="KW-1185">Reference proteome</keyword>
<feature type="transmembrane region" description="Helical" evidence="3">
    <location>
        <begin position="7"/>
        <end position="27"/>
    </location>
</feature>
<feature type="region of interest" description="Disordered" evidence="2">
    <location>
        <begin position="227"/>
        <end position="251"/>
    </location>
</feature>
<feature type="compositionally biased region" description="Polar residues" evidence="2">
    <location>
        <begin position="242"/>
        <end position="251"/>
    </location>
</feature>
<feature type="domain" description="SMB" evidence="4">
    <location>
        <begin position="36"/>
        <end position="71"/>
    </location>
</feature>
<reference evidence="5" key="1">
    <citation type="submission" date="2021-10" db="EMBL/GenBank/DDBJ databases">
        <title>Tropical sea cucumber genome reveals ecological adaptation and Cuvierian tubules defense mechanism.</title>
        <authorList>
            <person name="Chen T."/>
        </authorList>
    </citation>
    <scope>NUCLEOTIDE SEQUENCE</scope>
    <source>
        <strain evidence="5">Nanhai2018</strain>
        <tissue evidence="5">Muscle</tissue>
    </source>
</reference>
<accession>A0A9Q1BTD1</accession>
<feature type="transmembrane region" description="Helical" evidence="3">
    <location>
        <begin position="173"/>
        <end position="198"/>
    </location>
</feature>
<dbReference type="SMART" id="SM00201">
    <property type="entry name" value="SO"/>
    <property type="match status" value="1"/>
</dbReference>
<keyword evidence="3" id="KW-1133">Transmembrane helix</keyword>
<dbReference type="Proteomes" id="UP001152320">
    <property type="component" value="Chromosome 11"/>
</dbReference>
<evidence type="ECO:0000256" key="2">
    <source>
        <dbReference type="SAM" id="MobiDB-lite"/>
    </source>
</evidence>
<protein>
    <submittedName>
        <fullName evidence="5">Proteoglycan 4</fullName>
    </submittedName>
</protein>
<keyword evidence="3" id="KW-0472">Membrane</keyword>
<evidence type="ECO:0000256" key="3">
    <source>
        <dbReference type="SAM" id="Phobius"/>
    </source>
</evidence>
<gene>
    <name evidence="5" type="ORF">HOLleu_22880</name>
</gene>
<dbReference type="Pfam" id="PF01033">
    <property type="entry name" value="Somatomedin_B"/>
    <property type="match status" value="2"/>
</dbReference>
<dbReference type="InterPro" id="IPR001212">
    <property type="entry name" value="Somatomedin_B_dom"/>
</dbReference>
<comment type="caution">
    <text evidence="5">The sequence shown here is derived from an EMBL/GenBank/DDBJ whole genome shotgun (WGS) entry which is preliminary data.</text>
</comment>
<evidence type="ECO:0000313" key="6">
    <source>
        <dbReference type="Proteomes" id="UP001152320"/>
    </source>
</evidence>
<keyword evidence="3" id="KW-0812">Transmembrane</keyword>
<evidence type="ECO:0000256" key="1">
    <source>
        <dbReference type="ARBA" id="ARBA00023157"/>
    </source>
</evidence>
<dbReference type="AlphaFoldDB" id="A0A9Q1BTD1"/>
<dbReference type="Gene3D" id="4.10.410.20">
    <property type="match status" value="2"/>
</dbReference>
<dbReference type="PROSITE" id="PS50958">
    <property type="entry name" value="SMB_2"/>
    <property type="match status" value="2"/>
</dbReference>
<sequence>MMASSSIIILGLHSYWLVLFLIMATILDKRSICFAQRVTCGTLGCYSEFKPRRNCHCDAECHRHGNCCDDFVDCESCEDIGCGSSFNRSRLCHCNHRCREFGSCCSDYNNTCDFTKEQTTMETSPKKNFTIEQTTIETPEKDSTIEQTTMVTPKKNFTIEQTTMETPEKGTNALVAITTSSVLVVIVAAIGLVFCIILRRKRIHKANEEKFEDRNYYEVENTNERSYDRVLPNDQGKRYESNIRNNTSTSATNNYEGQFVVNVAYESYR</sequence>